<reference evidence="9" key="1">
    <citation type="journal article" date="2017" name="bioRxiv">
        <title>Comparative analysis of the genomes of Stylophora pistillata and Acropora digitifera provides evidence for extensive differences between species of corals.</title>
        <authorList>
            <person name="Voolstra C.R."/>
            <person name="Li Y."/>
            <person name="Liew Y.J."/>
            <person name="Baumgarten S."/>
            <person name="Zoccola D."/>
            <person name="Flot J.-F."/>
            <person name="Tambutte S."/>
            <person name="Allemand D."/>
            <person name="Aranda M."/>
        </authorList>
    </citation>
    <scope>NUCLEOTIDE SEQUENCE [LARGE SCALE GENOMIC DNA]</scope>
</reference>
<evidence type="ECO:0000313" key="9">
    <source>
        <dbReference type="Proteomes" id="UP000225706"/>
    </source>
</evidence>
<dbReference type="CDD" id="cd00041">
    <property type="entry name" value="CUB"/>
    <property type="match status" value="2"/>
</dbReference>
<dbReference type="InterPro" id="IPR055355">
    <property type="entry name" value="ZP-C"/>
</dbReference>
<dbReference type="STRING" id="50429.A0A2B4SE74"/>
<keyword evidence="1 5" id="KW-0732">Signal</keyword>
<feature type="transmembrane region" description="Helical" evidence="4">
    <location>
        <begin position="630"/>
        <end position="655"/>
    </location>
</feature>
<feature type="signal peptide" evidence="5">
    <location>
        <begin position="1"/>
        <end position="25"/>
    </location>
</feature>
<dbReference type="SMART" id="SM00241">
    <property type="entry name" value="ZP"/>
    <property type="match status" value="1"/>
</dbReference>
<keyword evidence="4" id="KW-1133">Transmembrane helix</keyword>
<evidence type="ECO:0000256" key="2">
    <source>
        <dbReference type="ARBA" id="ARBA00023157"/>
    </source>
</evidence>
<feature type="domain" description="ZP" evidence="7">
    <location>
        <begin position="336"/>
        <end position="586"/>
    </location>
</feature>
<dbReference type="Proteomes" id="UP000225706">
    <property type="component" value="Unassembled WGS sequence"/>
</dbReference>
<dbReference type="InterPro" id="IPR055356">
    <property type="entry name" value="ZP-N"/>
</dbReference>
<dbReference type="Pfam" id="PF00100">
    <property type="entry name" value="Zona_pellucida"/>
    <property type="match status" value="1"/>
</dbReference>
<dbReference type="Gene3D" id="2.60.40.4100">
    <property type="entry name" value="Zona pellucida, ZP-C domain"/>
    <property type="match status" value="1"/>
</dbReference>
<dbReference type="AlphaFoldDB" id="A0A2B4SE74"/>
<dbReference type="InterPro" id="IPR001507">
    <property type="entry name" value="ZP_dom"/>
</dbReference>
<dbReference type="Pfam" id="PF23344">
    <property type="entry name" value="ZP-N"/>
    <property type="match status" value="1"/>
</dbReference>
<feature type="domain" description="CUB" evidence="6">
    <location>
        <begin position="28"/>
        <end position="142"/>
    </location>
</feature>
<protein>
    <submittedName>
        <fullName evidence="8">CUB and zona pellucida-like domain-containing protein 1</fullName>
    </submittedName>
</protein>
<dbReference type="OrthoDB" id="10063988at2759"/>
<evidence type="ECO:0000313" key="8">
    <source>
        <dbReference type="EMBL" id="PFX28974.1"/>
    </source>
</evidence>
<keyword evidence="4" id="KW-0472">Membrane</keyword>
<evidence type="ECO:0000259" key="7">
    <source>
        <dbReference type="PROSITE" id="PS51034"/>
    </source>
</evidence>
<evidence type="ECO:0000256" key="5">
    <source>
        <dbReference type="SAM" id="SignalP"/>
    </source>
</evidence>
<feature type="chain" id="PRO_5012676676" evidence="5">
    <location>
        <begin position="26"/>
        <end position="674"/>
    </location>
</feature>
<name>A0A2B4SE74_STYPI</name>
<dbReference type="InterPro" id="IPR035914">
    <property type="entry name" value="Sperma_CUB_dom_sf"/>
</dbReference>
<evidence type="ECO:0000256" key="3">
    <source>
        <dbReference type="PROSITE-ProRule" id="PRU00059"/>
    </source>
</evidence>
<dbReference type="Pfam" id="PF00431">
    <property type="entry name" value="CUB"/>
    <property type="match status" value="2"/>
</dbReference>
<keyword evidence="9" id="KW-1185">Reference proteome</keyword>
<dbReference type="InterPro" id="IPR042235">
    <property type="entry name" value="ZP-C_dom"/>
</dbReference>
<dbReference type="SUPFAM" id="SSF49854">
    <property type="entry name" value="Spermadhesin, CUB domain"/>
    <property type="match status" value="2"/>
</dbReference>
<comment type="caution">
    <text evidence="8">The sequence shown here is derived from an EMBL/GenBank/DDBJ whole genome shotgun (WGS) entry which is preliminary data.</text>
</comment>
<gene>
    <name evidence="8" type="primary">Cuzd1</name>
    <name evidence="8" type="ORF">AWC38_SpisGene6259</name>
</gene>
<keyword evidence="2" id="KW-1015">Disulfide bond</keyword>
<proteinExistence type="predicted"/>
<evidence type="ECO:0000256" key="1">
    <source>
        <dbReference type="ARBA" id="ARBA00022729"/>
    </source>
</evidence>
<dbReference type="InterPro" id="IPR000859">
    <property type="entry name" value="CUB_dom"/>
</dbReference>
<comment type="caution">
    <text evidence="3">Lacks conserved residue(s) required for the propagation of feature annotation.</text>
</comment>
<dbReference type="PROSITE" id="PS01180">
    <property type="entry name" value="CUB"/>
    <property type="match status" value="2"/>
</dbReference>
<feature type="domain" description="CUB" evidence="6">
    <location>
        <begin position="160"/>
        <end position="280"/>
    </location>
</feature>
<evidence type="ECO:0000256" key="4">
    <source>
        <dbReference type="SAM" id="Phobius"/>
    </source>
</evidence>
<dbReference type="Gene3D" id="2.60.40.3210">
    <property type="entry name" value="Zona pellucida, ZP-N domain"/>
    <property type="match status" value="1"/>
</dbReference>
<accession>A0A2B4SE74</accession>
<dbReference type="Gene3D" id="2.60.120.290">
    <property type="entry name" value="Spermadhesin, CUB domain"/>
    <property type="match status" value="2"/>
</dbReference>
<dbReference type="SMART" id="SM00042">
    <property type="entry name" value="CUB"/>
    <property type="match status" value="2"/>
</dbReference>
<dbReference type="PANTHER" id="PTHR14002:SF43">
    <property type="entry name" value="DELTA-LIKE PROTEIN"/>
    <property type="match status" value="1"/>
</dbReference>
<evidence type="ECO:0000259" key="6">
    <source>
        <dbReference type="PROSITE" id="PS01180"/>
    </source>
</evidence>
<dbReference type="PANTHER" id="PTHR14002">
    <property type="entry name" value="ENDOGLIN/TGF-BETA RECEPTOR TYPE III"/>
    <property type="match status" value="1"/>
</dbReference>
<sequence>MNPLLLRKLLLVGVVWVYSISEADGSVCSPSNTDIDIDAQVPGVISTPEFPDGSTGSSCAYKIQAPENFRLAITIEALKFAGLDDHLVIHDGADDQSPMMGRYGSCTTGSLTLFSRGNAILLKTVSATFRTSNELRIAYRAIESETVTCSSPGGNLPNLCTDDNHLGGLSGVISSPNFPKNYGAKEYCTWNIAAPPGYRIQFAIRFLGIENYRYSKRPNDCFDDSITISESRENKTRDIKKLCGCQSLFSFITSEETMFVTFRTYRENNWPGFYATYQALSPEECPSGNTNCPLKDFDPTGFNAQGEVCKSSAIDDSRPTDGGNITLYAEAKIDVVCRPDFIEVSLKISDFPGIVFNDSSLHLEDRNCVPGYKDDLKVTFKFGLEDCDTRHVNDREKIYYKNKIYLKAGEAAEDEAITREHTEIIPFHCGYNKKAILSKVSYNPRVVQILTDTEGVGNFTYYMDMYEDENNNVTVTQFPKEVGLGQKMYYGFRVESEDTDLVVFPDVCKATASPNFDSTPDHVIIDKACSKDNTLQYNYGQSSEHFFNIAAFRFAESFNDIYVHCKLTICRKDDGESRCAKGCQPTRRRTRSTEEDFDASLYIGPLKPKVVENKAVKENQYNQSDSDNSMISIVGILVGVLGTVAIGLIISLIVISRRRKSSGQGLSLIVSEEM</sequence>
<organism evidence="8 9">
    <name type="scientific">Stylophora pistillata</name>
    <name type="common">Smooth cauliflower coral</name>
    <dbReference type="NCBI Taxonomy" id="50429"/>
    <lineage>
        <taxon>Eukaryota</taxon>
        <taxon>Metazoa</taxon>
        <taxon>Cnidaria</taxon>
        <taxon>Anthozoa</taxon>
        <taxon>Hexacorallia</taxon>
        <taxon>Scleractinia</taxon>
        <taxon>Astrocoeniina</taxon>
        <taxon>Pocilloporidae</taxon>
        <taxon>Stylophora</taxon>
    </lineage>
</organism>
<keyword evidence="4" id="KW-0812">Transmembrane</keyword>
<dbReference type="PROSITE" id="PS51034">
    <property type="entry name" value="ZP_2"/>
    <property type="match status" value="1"/>
</dbReference>
<dbReference type="EMBL" id="LSMT01000073">
    <property type="protein sequence ID" value="PFX28974.1"/>
    <property type="molecule type" value="Genomic_DNA"/>
</dbReference>